<organism evidence="1">
    <name type="scientific">marine sediment metagenome</name>
    <dbReference type="NCBI Taxonomy" id="412755"/>
    <lineage>
        <taxon>unclassified sequences</taxon>
        <taxon>metagenomes</taxon>
        <taxon>ecological metagenomes</taxon>
    </lineage>
</organism>
<gene>
    <name evidence="1" type="ORF">S01H4_38174</name>
</gene>
<protein>
    <submittedName>
        <fullName evidence="1">Uncharacterized protein</fullName>
    </submittedName>
</protein>
<comment type="caution">
    <text evidence="1">The sequence shown here is derived from an EMBL/GenBank/DDBJ whole genome shotgun (WGS) entry which is preliminary data.</text>
</comment>
<accession>X1D8S6</accession>
<evidence type="ECO:0000313" key="1">
    <source>
        <dbReference type="EMBL" id="GAH04710.1"/>
    </source>
</evidence>
<sequence length="104" mass="12313">DFEQRLRKLAILGLIRKPPDYNDVYLTPRGHDALNAPAPLFASNISTHLWNRVLEYKHALWQSDWAEAIRNAFLLLEEVLKDRLKPLIIFDEVVYNQSRRRIMD</sequence>
<dbReference type="EMBL" id="BART01020567">
    <property type="protein sequence ID" value="GAH04710.1"/>
    <property type="molecule type" value="Genomic_DNA"/>
</dbReference>
<feature type="non-terminal residue" evidence="1">
    <location>
        <position position="1"/>
    </location>
</feature>
<reference evidence="1" key="1">
    <citation type="journal article" date="2014" name="Front. Microbiol.">
        <title>High frequency of phylogenetically diverse reductive dehalogenase-homologous genes in deep subseafloor sedimentary metagenomes.</title>
        <authorList>
            <person name="Kawai M."/>
            <person name="Futagami T."/>
            <person name="Toyoda A."/>
            <person name="Takaki Y."/>
            <person name="Nishi S."/>
            <person name="Hori S."/>
            <person name="Arai W."/>
            <person name="Tsubouchi T."/>
            <person name="Morono Y."/>
            <person name="Uchiyama I."/>
            <person name="Ito T."/>
            <person name="Fujiyama A."/>
            <person name="Inagaki F."/>
            <person name="Takami H."/>
        </authorList>
    </citation>
    <scope>NUCLEOTIDE SEQUENCE</scope>
    <source>
        <strain evidence="1">Expedition CK06-06</strain>
    </source>
</reference>
<proteinExistence type="predicted"/>
<dbReference type="AlphaFoldDB" id="X1D8S6"/>
<name>X1D8S6_9ZZZZ</name>